<proteinExistence type="predicted"/>
<reference evidence="2" key="1">
    <citation type="submission" date="2020-09" db="EMBL/GenBank/DDBJ databases">
        <title>Whole genome shotgun sequence of Streptomyces xanthophaeus NBRC 12829.</title>
        <authorList>
            <person name="Komaki H."/>
            <person name="Tamura T."/>
        </authorList>
    </citation>
    <scope>NUCLEOTIDE SEQUENCE</scope>
    <source>
        <strain evidence="2">NBRC 12829</strain>
    </source>
</reference>
<dbReference type="RefSeq" id="WP_158866314.1">
    <property type="nucleotide sequence ID" value="NZ_BNEE01000006.1"/>
</dbReference>
<keyword evidence="1" id="KW-0812">Transmembrane</keyword>
<organism evidence="2 3">
    <name type="scientific">Streptomyces xanthophaeus</name>
    <dbReference type="NCBI Taxonomy" id="67385"/>
    <lineage>
        <taxon>Bacteria</taxon>
        <taxon>Bacillati</taxon>
        <taxon>Actinomycetota</taxon>
        <taxon>Actinomycetes</taxon>
        <taxon>Kitasatosporales</taxon>
        <taxon>Streptomycetaceae</taxon>
        <taxon>Streptomyces</taxon>
    </lineage>
</organism>
<gene>
    <name evidence="2" type="ORF">Sxan_61760</name>
</gene>
<protein>
    <submittedName>
        <fullName evidence="2">Uncharacterized protein</fullName>
    </submittedName>
</protein>
<accession>A0A919H1K9</accession>
<evidence type="ECO:0000313" key="2">
    <source>
        <dbReference type="EMBL" id="GHI88812.1"/>
    </source>
</evidence>
<dbReference type="Proteomes" id="UP000600026">
    <property type="component" value="Unassembled WGS sequence"/>
</dbReference>
<sequence>MSRGGAVPGAGAPRPGPGGDLLSGALGDWRRDGLLLCLLPVFCWPAVVAAVLTRPVLLVVLLSPVVLGVRELYAVRRVRRALRDPAVHWTAYEAEVVRRGALAPVLVLDGGPELTLGPLGRRALPRRPWPPGAPAELRAGVVEIALAGDPATGAVLWAPAAGRLGLARPLRGQALRRSRAEQARSLS</sequence>
<dbReference type="EMBL" id="BNEE01000006">
    <property type="protein sequence ID" value="GHI88812.1"/>
    <property type="molecule type" value="Genomic_DNA"/>
</dbReference>
<feature type="transmembrane region" description="Helical" evidence="1">
    <location>
        <begin position="56"/>
        <end position="73"/>
    </location>
</feature>
<keyword evidence="1" id="KW-1133">Transmembrane helix</keyword>
<dbReference type="AlphaFoldDB" id="A0A919H1K9"/>
<comment type="caution">
    <text evidence="2">The sequence shown here is derived from an EMBL/GenBank/DDBJ whole genome shotgun (WGS) entry which is preliminary data.</text>
</comment>
<evidence type="ECO:0000256" key="1">
    <source>
        <dbReference type="SAM" id="Phobius"/>
    </source>
</evidence>
<evidence type="ECO:0000313" key="3">
    <source>
        <dbReference type="Proteomes" id="UP000600026"/>
    </source>
</evidence>
<keyword evidence="1" id="KW-0472">Membrane</keyword>
<name>A0A919H1K9_9ACTN</name>
<keyword evidence="3" id="KW-1185">Reference proteome</keyword>